<gene>
    <name evidence="4" type="ORF">F506_16925</name>
</gene>
<dbReference type="SMART" id="SM00342">
    <property type="entry name" value="HTH_ARAC"/>
    <property type="match status" value="1"/>
</dbReference>
<dbReference type="Proteomes" id="UP000063429">
    <property type="component" value="Chromosome"/>
</dbReference>
<organism evidence="4 5">
    <name type="scientific">Herbaspirillum hiltneri N3</name>
    <dbReference type="NCBI Taxonomy" id="1262470"/>
    <lineage>
        <taxon>Bacteria</taxon>
        <taxon>Pseudomonadati</taxon>
        <taxon>Pseudomonadota</taxon>
        <taxon>Betaproteobacteria</taxon>
        <taxon>Burkholderiales</taxon>
        <taxon>Oxalobacteraceae</taxon>
        <taxon>Herbaspirillum</taxon>
    </lineage>
</organism>
<keyword evidence="1" id="KW-0805">Transcription regulation</keyword>
<dbReference type="Pfam" id="PF01965">
    <property type="entry name" value="DJ-1_PfpI"/>
    <property type="match status" value="1"/>
</dbReference>
<dbReference type="InterPro" id="IPR009057">
    <property type="entry name" value="Homeodomain-like_sf"/>
</dbReference>
<evidence type="ECO:0000313" key="5">
    <source>
        <dbReference type="Proteomes" id="UP000063429"/>
    </source>
</evidence>
<dbReference type="InterPro" id="IPR018060">
    <property type="entry name" value="HTH_AraC"/>
</dbReference>
<evidence type="ECO:0000259" key="3">
    <source>
        <dbReference type="PROSITE" id="PS01124"/>
    </source>
</evidence>
<dbReference type="PANTHER" id="PTHR43130">
    <property type="entry name" value="ARAC-FAMILY TRANSCRIPTIONAL REGULATOR"/>
    <property type="match status" value="1"/>
</dbReference>
<dbReference type="Pfam" id="PF12833">
    <property type="entry name" value="HTH_18"/>
    <property type="match status" value="1"/>
</dbReference>
<evidence type="ECO:0000256" key="1">
    <source>
        <dbReference type="ARBA" id="ARBA00023015"/>
    </source>
</evidence>
<keyword evidence="2" id="KW-0804">Transcription</keyword>
<dbReference type="EMBL" id="CP011409">
    <property type="protein sequence ID" value="AKZ64126.1"/>
    <property type="molecule type" value="Genomic_DNA"/>
</dbReference>
<dbReference type="InterPro" id="IPR052158">
    <property type="entry name" value="INH-QAR"/>
</dbReference>
<dbReference type="Gene3D" id="3.40.50.880">
    <property type="match status" value="1"/>
</dbReference>
<dbReference type="RefSeq" id="WP_053199343.1">
    <property type="nucleotide sequence ID" value="NZ_CP011409.1"/>
</dbReference>
<keyword evidence="5" id="KW-1185">Reference proteome</keyword>
<dbReference type="PROSITE" id="PS01124">
    <property type="entry name" value="HTH_ARAC_FAMILY_2"/>
    <property type="match status" value="1"/>
</dbReference>
<evidence type="ECO:0000313" key="4">
    <source>
        <dbReference type="EMBL" id="AKZ64126.1"/>
    </source>
</evidence>
<proteinExistence type="predicted"/>
<dbReference type="Gene3D" id="1.10.10.60">
    <property type="entry name" value="Homeodomain-like"/>
    <property type="match status" value="1"/>
</dbReference>
<sequence>MAASTSTDAGIPVYFLLRESLLTLDVIGPAEVLRYANRFAEQSGRAPYFDLHFISVHREVGTSVGLTISGFEELPEGLPDDAILVLSGCVGRDDDFSSAADQLVVAWLRRHCTVRHKLVCICTGTLLAGYAGLLGQRKCTTHHSHIKELRGIAPAAEVLENRIFVEDGDLCTSAGVTTGIDLALHLVAQIAGHACSASVARSLVVYMRRTGADPQLSPWLVARNHLHPAVHRVQNAVIKDPAGDWSVARLAEIACTSERHLTRLFREHTGDSLVDYIHRIRIALARDLLVQSPFDMEHVAEKAGFHSSRQLRRVWKKFETHPPSMHREQAEAGAARVA</sequence>
<name>A0ABM5V3V9_9BURK</name>
<accession>A0ABM5V3V9</accession>
<dbReference type="InterPro" id="IPR002818">
    <property type="entry name" value="DJ-1/PfpI"/>
</dbReference>
<evidence type="ECO:0000256" key="2">
    <source>
        <dbReference type="ARBA" id="ARBA00023163"/>
    </source>
</evidence>
<dbReference type="PANTHER" id="PTHR43130:SF3">
    <property type="entry name" value="HTH-TYPE TRANSCRIPTIONAL REGULATOR RV1931C"/>
    <property type="match status" value="1"/>
</dbReference>
<dbReference type="SUPFAM" id="SSF52317">
    <property type="entry name" value="Class I glutamine amidotransferase-like"/>
    <property type="match status" value="1"/>
</dbReference>
<reference evidence="5" key="1">
    <citation type="journal article" date="2015" name="Genome Announc.">
        <title>Complete Genome Sequence of Herbaspirillum hiltneri N3 (DSM 17495), Isolated from Surface-Sterilized Wheat Roots.</title>
        <authorList>
            <person name="Guizelini D."/>
            <person name="Saizaki P.M."/>
            <person name="Coimbra N.A."/>
            <person name="Weiss V.A."/>
            <person name="Faoro H."/>
            <person name="Sfeir M.Z."/>
            <person name="Baura V.A."/>
            <person name="Monteiro R.A."/>
            <person name="Chubatsu L.S."/>
            <person name="Souza E.M."/>
            <person name="Cruz L.M."/>
            <person name="Pedrosa F.O."/>
            <person name="Raittz R.T."/>
            <person name="Marchaukoski J.N."/>
            <person name="Steffens M.B."/>
        </authorList>
    </citation>
    <scope>NUCLEOTIDE SEQUENCE [LARGE SCALE GENOMIC DNA]</scope>
    <source>
        <strain evidence="5">N3</strain>
    </source>
</reference>
<dbReference type="InterPro" id="IPR029062">
    <property type="entry name" value="Class_I_gatase-like"/>
</dbReference>
<dbReference type="CDD" id="cd03137">
    <property type="entry name" value="GATase1_AraC_1"/>
    <property type="match status" value="1"/>
</dbReference>
<feature type="domain" description="HTH araC/xylS-type" evidence="3">
    <location>
        <begin position="231"/>
        <end position="329"/>
    </location>
</feature>
<dbReference type="SUPFAM" id="SSF46689">
    <property type="entry name" value="Homeodomain-like"/>
    <property type="match status" value="2"/>
</dbReference>
<protein>
    <submittedName>
        <fullName evidence="4">AraC family transcriptional regulator</fullName>
    </submittedName>
</protein>